<dbReference type="GO" id="GO:0004519">
    <property type="term" value="F:endonuclease activity"/>
    <property type="evidence" value="ECO:0007669"/>
    <property type="project" value="UniProtKB-KW"/>
</dbReference>
<dbReference type="EMBL" id="CM000914">
    <property type="protein sequence ID" value="EFG05052.2"/>
    <property type="molecule type" value="Genomic_DNA"/>
</dbReference>
<organism evidence="4 5">
    <name type="scientific">Streptomyces clavuligerus</name>
    <dbReference type="NCBI Taxonomy" id="1901"/>
    <lineage>
        <taxon>Bacteria</taxon>
        <taxon>Bacillati</taxon>
        <taxon>Actinomycetota</taxon>
        <taxon>Actinomycetes</taxon>
        <taxon>Kitasatosporales</taxon>
        <taxon>Streptomycetaceae</taxon>
        <taxon>Streptomyces</taxon>
    </lineage>
</organism>
<gene>
    <name evidence="4" type="ORF">SCLAV_p1571</name>
</gene>
<dbReference type="Gene3D" id="3.60.10.10">
    <property type="entry name" value="Endonuclease/exonuclease/phosphatase"/>
    <property type="match status" value="1"/>
</dbReference>
<evidence type="ECO:0000313" key="4">
    <source>
        <dbReference type="EMBL" id="EFG05052.2"/>
    </source>
</evidence>
<dbReference type="InterPro" id="IPR013517">
    <property type="entry name" value="FG-GAP"/>
</dbReference>
<proteinExistence type="predicted"/>
<dbReference type="AlphaFoldDB" id="B5GM49"/>
<evidence type="ECO:0000313" key="5">
    <source>
        <dbReference type="Proteomes" id="UP000002357"/>
    </source>
</evidence>
<evidence type="ECO:0000256" key="2">
    <source>
        <dbReference type="SAM" id="SignalP"/>
    </source>
</evidence>
<geneLocation type="plasmid" evidence="4 5">
    <name>pSCL4</name>
</geneLocation>
<keyword evidence="4" id="KW-0378">Hydrolase</keyword>
<dbReference type="SUPFAM" id="SSF56219">
    <property type="entry name" value="DNase I-like"/>
    <property type="match status" value="1"/>
</dbReference>
<feature type="chain" id="PRO_5007910658" evidence="2">
    <location>
        <begin position="28"/>
        <end position="581"/>
    </location>
</feature>
<protein>
    <submittedName>
        <fullName evidence="4">Endonuclease/exonuclease/phosphatase</fullName>
    </submittedName>
</protein>
<keyword evidence="4" id="KW-0614">Plasmid</keyword>
<dbReference type="RefSeq" id="WP_003952805.1">
    <property type="nucleotide sequence ID" value="NZ_CM000914.1"/>
</dbReference>
<evidence type="ECO:0000256" key="1">
    <source>
        <dbReference type="ARBA" id="ARBA00022729"/>
    </source>
</evidence>
<reference evidence="4 5" key="1">
    <citation type="journal article" date="2010" name="Genome Biol. Evol.">
        <title>The sequence of a 1.8-mb bacterial linear plasmid reveals a rich evolutionary reservoir of secondary metabolic pathways.</title>
        <authorList>
            <person name="Medema M.H."/>
            <person name="Trefzer A."/>
            <person name="Kovalchuk A."/>
            <person name="van den Berg M."/>
            <person name="Mueller U."/>
            <person name="Heijne W."/>
            <person name="Wu L."/>
            <person name="Alam M.T."/>
            <person name="Ronning C.M."/>
            <person name="Nierman W.C."/>
            <person name="Bovenberg R.A.L."/>
            <person name="Breitling R."/>
            <person name="Takano E."/>
        </authorList>
    </citation>
    <scope>NUCLEOTIDE SEQUENCE [LARGE SCALE GENOMIC DNA]</scope>
    <source>
        <strain evidence="5">ATCC 27064 / DSM 738 / JCM 4710 / NBRC 13307 / NCIMB 12785 / NRRL 3585 / VKM Ac-602</strain>
        <plasmid evidence="4">pSCL4</plasmid>
    </source>
</reference>
<dbReference type="eggNOG" id="COG5640">
    <property type="taxonomic scope" value="Bacteria"/>
</dbReference>
<keyword evidence="4" id="KW-0255">Endonuclease</keyword>
<sequence>MRIRRTAIAGVLAVAGLITPLTPSAQADTVNPASAPVLRFLSYNICGNWEACSSTADEVTNRVQKVYDETMAWKTDVVLLQEVCRTQFTRLEQKLGSQGYTGSFTVTQTPAGDTSQDLCKDDAVPNAVEGDYGLAVFTKGAITNHQVIDLATGLEKGTERWTTLCVDAPLQGRTTRSCSVHLYSDNTSVAKQQAETLAVAANSWIDKGIPVVLGGDFNPRYSGGQANAPLSPVLDSFYSHSGGTGRFTEADETDTSRFTAACSSLNRPAGHCRSGAPTLMTKAPDPEAKLDYIFLSRNHFKNVAGDALPQISSVSDHYAYRGAATWSFCNNPDDGMADMLRRDAAGDLWRHFGRSNGVLDPVPCKVGAGMSDLRLIGRGVDHDGGGEDLYSINSTGDLLFHPGHTSELFFSTPQKVGWGWQAASALNSSADMNADGIADLLVAFDNGDLYLVPGKGDGRVDAKIRIGQGWDIYDTVLAPGDVTGDGKADVIARDKAGALFVYPGTGTGTLGTRAQIGHGWQIYHTVFAPGDVNGDGKPDLLARDDAGTLQFYAGSGKQNGNATFAAMVKSGSGISSTDLVR</sequence>
<name>B5GM49_STRCL</name>
<dbReference type="GeneID" id="93734593"/>
<keyword evidence="5" id="KW-1185">Reference proteome</keyword>
<dbReference type="Pfam" id="PF13517">
    <property type="entry name" value="FG-GAP_3"/>
    <property type="match status" value="1"/>
</dbReference>
<accession>B5GM49</accession>
<keyword evidence="1 2" id="KW-0732">Signal</keyword>
<dbReference type="PANTHER" id="PTHR44103">
    <property type="entry name" value="PROPROTEIN CONVERTASE P"/>
    <property type="match status" value="1"/>
</dbReference>
<dbReference type="eggNOG" id="COG3021">
    <property type="taxonomic scope" value="Bacteria"/>
</dbReference>
<dbReference type="InterPro" id="IPR028994">
    <property type="entry name" value="Integrin_alpha_N"/>
</dbReference>
<feature type="signal peptide" evidence="2">
    <location>
        <begin position="1"/>
        <end position="27"/>
    </location>
</feature>
<dbReference type="InterPro" id="IPR036691">
    <property type="entry name" value="Endo/exonu/phosph_ase_sf"/>
</dbReference>
<dbReference type="Pfam" id="PF03372">
    <property type="entry name" value="Exo_endo_phos"/>
    <property type="match status" value="1"/>
</dbReference>
<keyword evidence="4" id="KW-0269">Exonuclease</keyword>
<dbReference type="Proteomes" id="UP000002357">
    <property type="component" value="Plasmid pSCL4"/>
</dbReference>
<feature type="domain" description="Endonuclease/exonuclease/phosphatase" evidence="3">
    <location>
        <begin position="41"/>
        <end position="317"/>
    </location>
</feature>
<dbReference type="InterPro" id="IPR005135">
    <property type="entry name" value="Endo/exonuclease/phosphatase"/>
</dbReference>
<dbReference type="GO" id="GO:0004527">
    <property type="term" value="F:exonuclease activity"/>
    <property type="evidence" value="ECO:0007669"/>
    <property type="project" value="UniProtKB-KW"/>
</dbReference>
<evidence type="ECO:0000259" key="3">
    <source>
        <dbReference type="Pfam" id="PF03372"/>
    </source>
</evidence>
<dbReference type="Gene3D" id="2.130.10.130">
    <property type="entry name" value="Integrin alpha, N-terminal"/>
    <property type="match status" value="1"/>
</dbReference>
<dbReference type="PANTHER" id="PTHR44103:SF1">
    <property type="entry name" value="PROPROTEIN CONVERTASE P"/>
    <property type="match status" value="1"/>
</dbReference>
<keyword evidence="4" id="KW-0540">Nuclease</keyword>
<dbReference type="SUPFAM" id="SSF69318">
    <property type="entry name" value="Integrin alpha N-terminal domain"/>
    <property type="match status" value="1"/>
</dbReference>
<dbReference type="OrthoDB" id="3789924at2"/>